<gene>
    <name evidence="2" type="ORF">H5P27_05495</name>
</gene>
<evidence type="ECO:0000313" key="2">
    <source>
        <dbReference type="EMBL" id="MBC2605491.1"/>
    </source>
</evidence>
<dbReference type="SUPFAM" id="SSF81296">
    <property type="entry name" value="E set domains"/>
    <property type="match status" value="1"/>
</dbReference>
<dbReference type="RefSeq" id="WP_185659366.1">
    <property type="nucleotide sequence ID" value="NZ_CAWPOO010000006.1"/>
</dbReference>
<dbReference type="InterPro" id="IPR013783">
    <property type="entry name" value="Ig-like_fold"/>
</dbReference>
<dbReference type="Proteomes" id="UP000526501">
    <property type="component" value="Unassembled WGS sequence"/>
</dbReference>
<dbReference type="InterPro" id="IPR014756">
    <property type="entry name" value="Ig_E-set"/>
</dbReference>
<dbReference type="PROSITE" id="PS51257">
    <property type="entry name" value="PROKAR_LIPOPROTEIN"/>
    <property type="match status" value="1"/>
</dbReference>
<dbReference type="AlphaFoldDB" id="A0A7X1B4H8"/>
<name>A0A7X1B4H8_9BACT</name>
<keyword evidence="3" id="KW-1185">Reference proteome</keyword>
<protein>
    <submittedName>
        <fullName evidence="2">IPT/TIG domain-containing protein</fullName>
    </submittedName>
</protein>
<dbReference type="EMBL" id="JACHVC010000006">
    <property type="protein sequence ID" value="MBC2605491.1"/>
    <property type="molecule type" value="Genomic_DNA"/>
</dbReference>
<evidence type="ECO:0000313" key="3">
    <source>
        <dbReference type="Proteomes" id="UP000526501"/>
    </source>
</evidence>
<sequence length="305" mass="32530">MDKRISKTNRRTWLAIILVPIALFLAGCDLKVIDLTPSTLKANPSRTYSITAQVSVKNNAVVDGSVSPDIVIDGQVHKMSRVPGSDSLYEYDYRMPAGRDKAAYYLLVRYQRKTASSTVSKEIPTEVKTITVENRYSVELEVNRAPVGTRIAILGRGFTSDDKVMVGGTPAVTQAESSTSLAFYVPSLPEGRNYNVTVLGLNGELSAGSLRIDASSIRVSPSSLSLRPGQRGILAFSIPNEAPPGGLAVTVTTDVPDSVIMPEVVIPAGQRSTSIRVEGGDPGSGSLFVELGGYSDVEIPITVAE</sequence>
<dbReference type="Gene3D" id="2.60.40.10">
    <property type="entry name" value="Immunoglobulins"/>
    <property type="match status" value="1"/>
</dbReference>
<proteinExistence type="predicted"/>
<dbReference type="InterPro" id="IPR002909">
    <property type="entry name" value="IPT_dom"/>
</dbReference>
<evidence type="ECO:0000259" key="1">
    <source>
        <dbReference type="Pfam" id="PF01833"/>
    </source>
</evidence>
<dbReference type="Pfam" id="PF01833">
    <property type="entry name" value="TIG"/>
    <property type="match status" value="1"/>
</dbReference>
<organism evidence="2 3">
    <name type="scientific">Pelagicoccus albus</name>
    <dbReference type="NCBI Taxonomy" id="415222"/>
    <lineage>
        <taxon>Bacteria</taxon>
        <taxon>Pseudomonadati</taxon>
        <taxon>Verrucomicrobiota</taxon>
        <taxon>Opitutia</taxon>
        <taxon>Puniceicoccales</taxon>
        <taxon>Pelagicoccaceae</taxon>
        <taxon>Pelagicoccus</taxon>
    </lineage>
</organism>
<reference evidence="2 3" key="1">
    <citation type="submission" date="2020-07" db="EMBL/GenBank/DDBJ databases">
        <authorList>
            <person name="Feng X."/>
        </authorList>
    </citation>
    <scope>NUCLEOTIDE SEQUENCE [LARGE SCALE GENOMIC DNA]</scope>
    <source>
        <strain evidence="2 3">JCM23202</strain>
    </source>
</reference>
<accession>A0A7X1B4H8</accession>
<feature type="domain" description="IPT/TIG" evidence="1">
    <location>
        <begin position="144"/>
        <end position="200"/>
    </location>
</feature>
<comment type="caution">
    <text evidence="2">The sequence shown here is derived from an EMBL/GenBank/DDBJ whole genome shotgun (WGS) entry which is preliminary data.</text>
</comment>